<dbReference type="EMBL" id="MU001684">
    <property type="protein sequence ID" value="KAF2456247.1"/>
    <property type="molecule type" value="Genomic_DNA"/>
</dbReference>
<organism evidence="1 2">
    <name type="scientific">Lineolata rhizophorae</name>
    <dbReference type="NCBI Taxonomy" id="578093"/>
    <lineage>
        <taxon>Eukaryota</taxon>
        <taxon>Fungi</taxon>
        <taxon>Dikarya</taxon>
        <taxon>Ascomycota</taxon>
        <taxon>Pezizomycotina</taxon>
        <taxon>Dothideomycetes</taxon>
        <taxon>Dothideomycetes incertae sedis</taxon>
        <taxon>Lineolatales</taxon>
        <taxon>Lineolataceae</taxon>
        <taxon>Lineolata</taxon>
    </lineage>
</organism>
<evidence type="ECO:0000313" key="2">
    <source>
        <dbReference type="Proteomes" id="UP000799766"/>
    </source>
</evidence>
<accession>A0A6A6NXP2</accession>
<protein>
    <submittedName>
        <fullName evidence="1">Uncharacterized protein</fullName>
    </submittedName>
</protein>
<proteinExistence type="predicted"/>
<dbReference type="Proteomes" id="UP000799766">
    <property type="component" value="Unassembled WGS sequence"/>
</dbReference>
<gene>
    <name evidence="1" type="ORF">BDY21DRAFT_58963</name>
</gene>
<evidence type="ECO:0000313" key="1">
    <source>
        <dbReference type="EMBL" id="KAF2456247.1"/>
    </source>
</evidence>
<reference evidence="1" key="1">
    <citation type="journal article" date="2020" name="Stud. Mycol.">
        <title>101 Dothideomycetes genomes: a test case for predicting lifestyles and emergence of pathogens.</title>
        <authorList>
            <person name="Haridas S."/>
            <person name="Albert R."/>
            <person name="Binder M."/>
            <person name="Bloem J."/>
            <person name="Labutti K."/>
            <person name="Salamov A."/>
            <person name="Andreopoulos B."/>
            <person name="Baker S."/>
            <person name="Barry K."/>
            <person name="Bills G."/>
            <person name="Bluhm B."/>
            <person name="Cannon C."/>
            <person name="Castanera R."/>
            <person name="Culley D."/>
            <person name="Daum C."/>
            <person name="Ezra D."/>
            <person name="Gonzalez J."/>
            <person name="Henrissat B."/>
            <person name="Kuo A."/>
            <person name="Liang C."/>
            <person name="Lipzen A."/>
            <person name="Lutzoni F."/>
            <person name="Magnuson J."/>
            <person name="Mondo S."/>
            <person name="Nolan M."/>
            <person name="Ohm R."/>
            <person name="Pangilinan J."/>
            <person name="Park H.-J."/>
            <person name="Ramirez L."/>
            <person name="Alfaro M."/>
            <person name="Sun H."/>
            <person name="Tritt A."/>
            <person name="Yoshinaga Y."/>
            <person name="Zwiers L.-H."/>
            <person name="Turgeon B."/>
            <person name="Goodwin S."/>
            <person name="Spatafora J."/>
            <person name="Crous P."/>
            <person name="Grigoriev I."/>
        </authorList>
    </citation>
    <scope>NUCLEOTIDE SEQUENCE</scope>
    <source>
        <strain evidence="1">ATCC 16933</strain>
    </source>
</reference>
<keyword evidence="2" id="KW-1185">Reference proteome</keyword>
<sequence>MASSTRSGPGAGTGRGDPFLACPHVWPGLGIRKPRVVGRFGPWTSSPSTPLQCQFLGSCTGRSPCNRAFVNPVGWSNPTTGAQHSTHYLRCIFGSKPSGDGSEARRTSMTLFDALAPQQAWSLSCNFSALLAGESEDIRHTGGNMGASNAHARASGGW</sequence>
<dbReference type="AlphaFoldDB" id="A0A6A6NXP2"/>
<name>A0A6A6NXP2_9PEZI</name>